<dbReference type="Proteomes" id="UP000002368">
    <property type="component" value="Chromosome"/>
</dbReference>
<keyword evidence="2" id="KW-1185">Reference proteome</keyword>
<evidence type="ECO:0000313" key="2">
    <source>
        <dbReference type="Proteomes" id="UP000002368"/>
    </source>
</evidence>
<reference evidence="1 2" key="1">
    <citation type="journal article" date="2011" name="Stand. Genomic Sci.">
        <title>Complete genome sequence of the thermophilic, hydrogen-oxidizing Bacillus tusciae type strain (T2) and reclassification in the new genus, Kyrpidia gen. nov. as Kyrpidia tusciae comb. nov. and emendation of the family Alicyclobacillaceae da Costa and Rainey, 2010.</title>
        <authorList>
            <person name="Klenk H.P."/>
            <person name="Lapidus A."/>
            <person name="Chertkov O."/>
            <person name="Copeland A."/>
            <person name="Del Rio T.G."/>
            <person name="Nolan M."/>
            <person name="Lucas S."/>
            <person name="Chen F."/>
            <person name="Tice H."/>
            <person name="Cheng J.F."/>
            <person name="Han C."/>
            <person name="Bruce D."/>
            <person name="Goodwin L."/>
            <person name="Pitluck S."/>
            <person name="Pati A."/>
            <person name="Ivanova N."/>
            <person name="Mavromatis K."/>
            <person name="Daum C."/>
            <person name="Chen A."/>
            <person name="Palaniappan K."/>
            <person name="Chang Y.J."/>
            <person name="Land M."/>
            <person name="Hauser L."/>
            <person name="Jeffries C.D."/>
            <person name="Detter J.C."/>
            <person name="Rohde M."/>
            <person name="Abt B."/>
            <person name="Pukall R."/>
            <person name="Goker M."/>
            <person name="Bristow J."/>
            <person name="Markowitz V."/>
            <person name="Hugenholtz P."/>
            <person name="Eisen J.A."/>
        </authorList>
    </citation>
    <scope>NUCLEOTIDE SEQUENCE [LARGE SCALE GENOMIC DNA]</scope>
    <source>
        <strain evidence="1 2">DSM 2912</strain>
    </source>
</reference>
<dbReference type="AlphaFoldDB" id="D5WQM9"/>
<name>D5WQM9_KYRT2</name>
<protein>
    <submittedName>
        <fullName evidence="1">Uncharacterized protein</fullName>
    </submittedName>
</protein>
<dbReference type="EMBL" id="CP002017">
    <property type="protein sequence ID" value="ADG06638.1"/>
    <property type="molecule type" value="Genomic_DNA"/>
</dbReference>
<dbReference type="KEGG" id="bts:Btus_1943"/>
<proteinExistence type="predicted"/>
<evidence type="ECO:0000313" key="1">
    <source>
        <dbReference type="EMBL" id="ADG06638.1"/>
    </source>
</evidence>
<dbReference type="STRING" id="562970.Btus_1943"/>
<accession>D5WQM9</accession>
<sequence>MRKTTATPALRKTVFECPKCRAVRTIECLGRVVLAPVCSRCGLRMKPMGGGGGGDAA</sequence>
<organism evidence="1 2">
    <name type="scientific">Kyrpidia tusciae (strain DSM 2912 / NBRC 15312 / T2)</name>
    <name type="common">Bacillus tusciae</name>
    <dbReference type="NCBI Taxonomy" id="562970"/>
    <lineage>
        <taxon>Bacteria</taxon>
        <taxon>Bacillati</taxon>
        <taxon>Bacillota</taxon>
        <taxon>Bacilli</taxon>
        <taxon>Bacillales</taxon>
        <taxon>Alicyclobacillaceae</taxon>
        <taxon>Kyrpidia</taxon>
    </lineage>
</organism>
<dbReference type="HOGENOM" id="CLU_2990828_0_0_9"/>
<gene>
    <name evidence="1" type="ordered locus">Btus_1943</name>
</gene>